<evidence type="ECO:0000256" key="6">
    <source>
        <dbReference type="ARBA" id="ARBA00022884"/>
    </source>
</evidence>
<evidence type="ECO:0000256" key="3">
    <source>
        <dbReference type="ARBA" id="ARBA00022801"/>
    </source>
</evidence>
<dbReference type="GO" id="GO:0004527">
    <property type="term" value="F:exonuclease activity"/>
    <property type="evidence" value="ECO:0007669"/>
    <property type="project" value="UniProtKB-KW"/>
</dbReference>
<dbReference type="InterPro" id="IPR001279">
    <property type="entry name" value="Metallo-B-lactamas"/>
</dbReference>
<dbReference type="EMBL" id="SNYW01000011">
    <property type="protein sequence ID" value="TDQ80535.1"/>
    <property type="molecule type" value="Genomic_DNA"/>
</dbReference>
<name>A0A4R6WJI7_9PROT</name>
<keyword evidence="5" id="KW-0269">Exonuclease</keyword>
<keyword evidence="1" id="KW-0540">Nuclease</keyword>
<dbReference type="Gene3D" id="3.60.15.10">
    <property type="entry name" value="Ribonuclease Z/Hydroxyacylglutathione hydrolase-like"/>
    <property type="match status" value="1"/>
</dbReference>
<keyword evidence="9" id="KW-1185">Reference proteome</keyword>
<dbReference type="InterPro" id="IPR055132">
    <property type="entry name" value="RNase_J_b_CASP"/>
</dbReference>
<evidence type="ECO:0000256" key="2">
    <source>
        <dbReference type="ARBA" id="ARBA00022723"/>
    </source>
</evidence>
<proteinExistence type="predicted"/>
<keyword evidence="4" id="KW-0862">Zinc</keyword>
<organism evidence="8 9">
    <name type="scientific">Dongia mobilis</name>
    <dbReference type="NCBI Taxonomy" id="578943"/>
    <lineage>
        <taxon>Bacteria</taxon>
        <taxon>Pseudomonadati</taxon>
        <taxon>Pseudomonadota</taxon>
        <taxon>Alphaproteobacteria</taxon>
        <taxon>Rhodospirillales</taxon>
        <taxon>Dongiaceae</taxon>
        <taxon>Dongia</taxon>
    </lineage>
</organism>
<dbReference type="InterPro" id="IPR011108">
    <property type="entry name" value="RMMBL"/>
</dbReference>
<dbReference type="Gene3D" id="3.10.20.580">
    <property type="match status" value="1"/>
</dbReference>
<dbReference type="Pfam" id="PF17770">
    <property type="entry name" value="RNase_J_C"/>
    <property type="match status" value="1"/>
</dbReference>
<dbReference type="Pfam" id="PF22505">
    <property type="entry name" value="RNase_J_b_CASP"/>
    <property type="match status" value="1"/>
</dbReference>
<feature type="domain" description="Metallo-beta-lactamase" evidence="7">
    <location>
        <begin position="23"/>
        <end position="218"/>
    </location>
</feature>
<keyword evidence="3" id="KW-0378">Hydrolase</keyword>
<reference evidence="8 9" key="1">
    <citation type="submission" date="2019-03" db="EMBL/GenBank/DDBJ databases">
        <title>Genomic Encyclopedia of Type Strains, Phase III (KMG-III): the genomes of soil and plant-associated and newly described type strains.</title>
        <authorList>
            <person name="Whitman W."/>
        </authorList>
    </citation>
    <scope>NUCLEOTIDE SEQUENCE [LARGE SCALE GENOMIC DNA]</scope>
    <source>
        <strain evidence="8 9">CGMCC 1.7660</strain>
    </source>
</reference>
<evidence type="ECO:0000313" key="9">
    <source>
        <dbReference type="Proteomes" id="UP000295783"/>
    </source>
</evidence>
<dbReference type="GO" id="GO:0003723">
    <property type="term" value="F:RNA binding"/>
    <property type="evidence" value="ECO:0007669"/>
    <property type="project" value="UniProtKB-KW"/>
</dbReference>
<dbReference type="PANTHER" id="PTHR43694">
    <property type="entry name" value="RIBONUCLEASE J"/>
    <property type="match status" value="1"/>
</dbReference>
<dbReference type="Pfam" id="PF00753">
    <property type="entry name" value="Lactamase_B"/>
    <property type="match status" value="1"/>
</dbReference>
<accession>A0A4R6WJI7</accession>
<dbReference type="Gene3D" id="3.40.50.10710">
    <property type="entry name" value="Metallo-hydrolase/oxidoreductase"/>
    <property type="match status" value="1"/>
</dbReference>
<dbReference type="GO" id="GO:0046872">
    <property type="term" value="F:metal ion binding"/>
    <property type="evidence" value="ECO:0007669"/>
    <property type="project" value="UniProtKB-KW"/>
</dbReference>
<dbReference type="InterPro" id="IPR036866">
    <property type="entry name" value="RibonucZ/Hydroxyglut_hydro"/>
</dbReference>
<dbReference type="OrthoDB" id="9770211at2"/>
<evidence type="ECO:0000256" key="5">
    <source>
        <dbReference type="ARBA" id="ARBA00022839"/>
    </source>
</evidence>
<dbReference type="SUPFAM" id="SSF56281">
    <property type="entry name" value="Metallo-hydrolase/oxidoreductase"/>
    <property type="match status" value="1"/>
</dbReference>
<dbReference type="CDD" id="cd07714">
    <property type="entry name" value="RNaseJ_MBL-fold"/>
    <property type="match status" value="1"/>
</dbReference>
<keyword evidence="2" id="KW-0479">Metal-binding</keyword>
<dbReference type="Proteomes" id="UP000295783">
    <property type="component" value="Unassembled WGS sequence"/>
</dbReference>
<dbReference type="AlphaFoldDB" id="A0A4R6WJI7"/>
<dbReference type="InterPro" id="IPR041636">
    <property type="entry name" value="RNase_J_C"/>
</dbReference>
<comment type="caution">
    <text evidence="8">The sequence shown here is derived from an EMBL/GenBank/DDBJ whole genome shotgun (WGS) entry which is preliminary data.</text>
</comment>
<dbReference type="SMART" id="SM00849">
    <property type="entry name" value="Lactamase_B"/>
    <property type="match status" value="1"/>
</dbReference>
<gene>
    <name evidence="8" type="ORF">A8950_3067</name>
</gene>
<evidence type="ECO:0000259" key="7">
    <source>
        <dbReference type="SMART" id="SM00849"/>
    </source>
</evidence>
<evidence type="ECO:0000313" key="8">
    <source>
        <dbReference type="EMBL" id="TDQ80535.1"/>
    </source>
</evidence>
<dbReference type="Pfam" id="PF07521">
    <property type="entry name" value="RMMBL"/>
    <property type="match status" value="1"/>
</dbReference>
<dbReference type="RefSeq" id="WP_133614521.1">
    <property type="nucleotide sequence ID" value="NZ_SNYW01000011.1"/>
</dbReference>
<protein>
    <submittedName>
        <fullName evidence="8">Ribonuclease J</fullName>
    </submittedName>
</protein>
<sequence>MNSLSPRDDELLFLPLGGSGEIGMNLNLYGHAGKWLMVDLGISFGDDSVPGIDVVMPDPQFIDQRSDDLVGIVLTHAHEDHIGAVPYLWPRLRCPLYATPFTASVLKRKLAEAGLEREAKITIIPMSGKSTIGPFEVELITLTHSIPEPNAVVIRTPLGAVLHTGDWKLDPEPLVGPTTDEVALRALGQGGVLAMICDSTNVFVEGTSGSEADVRASLMELVGRLDNRVAIGCFASNLARVETIAKVAEAHGRHCALVGRSLWRMVEAAQENGYLTDLPPFVDEHDVGYFPRENVLMICTGSQGEPRSALTRIARGEHPHVTLEPGDSVIFSSRVIPGNELSINRLQNDLTRRGIEVITDRDEHVHVSGHPARDELAEMYHWVRPRVALPVHGEARHIQEHVKFAKACQVPEALAPENGMLIRLAPGPVETVARVPSGRLALDGKALVPADSEAIRHRHRMSFNGVILVSLVVDHAGKPLVPAKVSLDGLLDEPAAGEAVAAIAEEVADAMEGMPRTKRGDDSELAEAVRLAARRWFHRTYDKKPITKVHLIRV</sequence>
<evidence type="ECO:0000256" key="1">
    <source>
        <dbReference type="ARBA" id="ARBA00022722"/>
    </source>
</evidence>
<evidence type="ECO:0000256" key="4">
    <source>
        <dbReference type="ARBA" id="ARBA00022833"/>
    </source>
</evidence>
<dbReference type="InterPro" id="IPR042173">
    <property type="entry name" value="RNase_J_2"/>
</dbReference>
<keyword evidence="6" id="KW-0694">RNA-binding</keyword>
<dbReference type="PANTHER" id="PTHR43694:SF1">
    <property type="entry name" value="RIBONUCLEASE J"/>
    <property type="match status" value="1"/>
</dbReference>